<evidence type="ECO:0000256" key="1">
    <source>
        <dbReference type="SAM" id="SignalP"/>
    </source>
</evidence>
<keyword evidence="4" id="KW-1185">Reference proteome</keyword>
<reference evidence="3 4" key="1">
    <citation type="submission" date="2018-11" db="EMBL/GenBank/DDBJ databases">
        <title>Sequencing the genomes of 1000 actinobacteria strains.</title>
        <authorList>
            <person name="Klenk H.-P."/>
        </authorList>
    </citation>
    <scope>NUCLEOTIDE SEQUENCE [LARGE SCALE GENOMIC DNA]</scope>
    <source>
        <strain evidence="3 4">DSM 44254</strain>
    </source>
</reference>
<dbReference type="Gene3D" id="3.40.190.10">
    <property type="entry name" value="Periplasmic binding protein-like II"/>
    <property type="match status" value="2"/>
</dbReference>
<dbReference type="EMBL" id="RJKE01000001">
    <property type="protein sequence ID" value="ROO88283.1"/>
    <property type="molecule type" value="Genomic_DNA"/>
</dbReference>
<dbReference type="PROSITE" id="PS51257">
    <property type="entry name" value="PROKAR_LIPOPROTEIN"/>
    <property type="match status" value="1"/>
</dbReference>
<evidence type="ECO:0000259" key="2">
    <source>
        <dbReference type="Pfam" id="PF09084"/>
    </source>
</evidence>
<evidence type="ECO:0000313" key="3">
    <source>
        <dbReference type="EMBL" id="ROO88283.1"/>
    </source>
</evidence>
<protein>
    <submittedName>
        <fullName evidence="3">NitT/TauT family transport system substrate-binding protein</fullName>
    </submittedName>
</protein>
<sequence length="369" mass="37955">MKFPLRAGALALALTTTLAVSACGSDSEGSSGGSNELTFAVASAVIGPKEEVATYAVAEDQGFFAEEDLKVSTINADGSVAALQAVASGSADITAADAGSILAAREKGLKIKAVGGLVQNWPWKMAVAKGSPIKSAADLRGKKVGVISLASGSAPYARAFVAQAGLDPAKDVELLPVGVGAQAAAAMADGKIDALALYGQAYQVIANAGTTYDYLENPDMFQGIRSITFAVREDSLADDKDAVTRYLRAAYKGMLFSSANPEAAMRIGYKVFPAILAGKNGDDQIAADTKTLQAWIDSATPLTGEPDSFKDWGAIGEEEWTKTRAYTKGAGQITSDVDIAGVWDASLLTEANAFDAAAVLTKADGYTAG</sequence>
<feature type="domain" description="SsuA/THI5-like" evidence="2">
    <location>
        <begin position="52"/>
        <end position="264"/>
    </location>
</feature>
<dbReference type="Pfam" id="PF09084">
    <property type="entry name" value="NMT1"/>
    <property type="match status" value="1"/>
</dbReference>
<name>A0A3N1D417_9ACTN</name>
<dbReference type="SUPFAM" id="SSF53850">
    <property type="entry name" value="Periplasmic binding protein-like II"/>
    <property type="match status" value="1"/>
</dbReference>
<proteinExistence type="predicted"/>
<dbReference type="PANTHER" id="PTHR30024">
    <property type="entry name" value="ALIPHATIC SULFONATES-BINDING PROTEIN-RELATED"/>
    <property type="match status" value="1"/>
</dbReference>
<organism evidence="3 4">
    <name type="scientific">Actinocorallia herbida</name>
    <dbReference type="NCBI Taxonomy" id="58109"/>
    <lineage>
        <taxon>Bacteria</taxon>
        <taxon>Bacillati</taxon>
        <taxon>Actinomycetota</taxon>
        <taxon>Actinomycetes</taxon>
        <taxon>Streptosporangiales</taxon>
        <taxon>Thermomonosporaceae</taxon>
        <taxon>Actinocorallia</taxon>
    </lineage>
</organism>
<dbReference type="OrthoDB" id="174578at2"/>
<dbReference type="AlphaFoldDB" id="A0A3N1D417"/>
<accession>A0A3N1D417</accession>
<dbReference type="Proteomes" id="UP000272400">
    <property type="component" value="Unassembled WGS sequence"/>
</dbReference>
<keyword evidence="1" id="KW-0732">Signal</keyword>
<gene>
    <name evidence="3" type="ORF">EDD29_5946</name>
</gene>
<dbReference type="InterPro" id="IPR015168">
    <property type="entry name" value="SsuA/THI5"/>
</dbReference>
<evidence type="ECO:0000313" key="4">
    <source>
        <dbReference type="Proteomes" id="UP000272400"/>
    </source>
</evidence>
<feature type="signal peptide" evidence="1">
    <location>
        <begin position="1"/>
        <end position="22"/>
    </location>
</feature>
<feature type="chain" id="PRO_5038446014" evidence="1">
    <location>
        <begin position="23"/>
        <end position="369"/>
    </location>
</feature>
<comment type="caution">
    <text evidence="3">The sequence shown here is derived from an EMBL/GenBank/DDBJ whole genome shotgun (WGS) entry which is preliminary data.</text>
</comment>
<dbReference type="RefSeq" id="WP_123667542.1">
    <property type="nucleotide sequence ID" value="NZ_RJKE01000001.1"/>
</dbReference>
<dbReference type="PANTHER" id="PTHR30024:SF42">
    <property type="entry name" value="ALIPHATIC SULFONATES-BINDING PROTEIN-RELATED"/>
    <property type="match status" value="1"/>
</dbReference>